<dbReference type="Proteomes" id="UP001189429">
    <property type="component" value="Unassembled WGS sequence"/>
</dbReference>
<evidence type="ECO:0000313" key="2">
    <source>
        <dbReference type="EMBL" id="CAK0833359.1"/>
    </source>
</evidence>
<feature type="region of interest" description="Disordered" evidence="1">
    <location>
        <begin position="221"/>
        <end position="264"/>
    </location>
</feature>
<feature type="region of interest" description="Disordered" evidence="1">
    <location>
        <begin position="1"/>
        <end position="87"/>
    </location>
</feature>
<evidence type="ECO:0000256" key="1">
    <source>
        <dbReference type="SAM" id="MobiDB-lite"/>
    </source>
</evidence>
<feature type="non-terminal residue" evidence="2">
    <location>
        <position position="1"/>
    </location>
</feature>
<feature type="region of interest" description="Disordered" evidence="1">
    <location>
        <begin position="160"/>
        <end position="185"/>
    </location>
</feature>
<protein>
    <submittedName>
        <fullName evidence="2">Uncharacterized protein</fullName>
    </submittedName>
</protein>
<keyword evidence="3" id="KW-1185">Reference proteome</keyword>
<feature type="compositionally biased region" description="Basic and acidic residues" evidence="1">
    <location>
        <begin position="251"/>
        <end position="264"/>
    </location>
</feature>
<dbReference type="EMBL" id="CAUYUJ010012136">
    <property type="protein sequence ID" value="CAK0833359.1"/>
    <property type="molecule type" value="Genomic_DNA"/>
</dbReference>
<sequence>RASSNTAVWLTGRGGAGSVLPESKDKDDSAPCTTPRGLASQGLAARKAPESGRVPLPPPPTGGGLGQSRQAPMAPTAPAVPKTDRRESDILRKLSPRLLQGEQVLIGSRPRYVEANWPQNEQVPGARCKCARFRGICPTAGQSHPPLGCAEAGEPRVETTSRIGDRSRLDCAPVFAPPPRGRPHAPLLAAGAAAAASTASGPTQASGSSCARCSISSRCRHSSMRSSRGRSLRRGTRRRRSTQRSLHTGRRRDTVQDTHARALR</sequence>
<feature type="compositionally biased region" description="Basic and acidic residues" evidence="1">
    <location>
        <begin position="160"/>
        <end position="169"/>
    </location>
</feature>
<comment type="caution">
    <text evidence="2">The sequence shown here is derived from an EMBL/GenBank/DDBJ whole genome shotgun (WGS) entry which is preliminary data.</text>
</comment>
<accession>A0ABN9SNC4</accession>
<gene>
    <name evidence="2" type="ORF">PCOR1329_LOCUS31083</name>
</gene>
<organism evidence="2 3">
    <name type="scientific">Prorocentrum cordatum</name>
    <dbReference type="NCBI Taxonomy" id="2364126"/>
    <lineage>
        <taxon>Eukaryota</taxon>
        <taxon>Sar</taxon>
        <taxon>Alveolata</taxon>
        <taxon>Dinophyceae</taxon>
        <taxon>Prorocentrales</taxon>
        <taxon>Prorocentraceae</taxon>
        <taxon>Prorocentrum</taxon>
    </lineage>
</organism>
<feature type="compositionally biased region" description="Basic residues" evidence="1">
    <location>
        <begin position="221"/>
        <end position="250"/>
    </location>
</feature>
<reference evidence="2" key="1">
    <citation type="submission" date="2023-10" db="EMBL/GenBank/DDBJ databases">
        <authorList>
            <person name="Chen Y."/>
            <person name="Shah S."/>
            <person name="Dougan E. K."/>
            <person name="Thang M."/>
            <person name="Chan C."/>
        </authorList>
    </citation>
    <scope>NUCLEOTIDE SEQUENCE [LARGE SCALE GENOMIC DNA]</scope>
</reference>
<name>A0ABN9SNC4_9DINO</name>
<proteinExistence type="predicted"/>
<evidence type="ECO:0000313" key="3">
    <source>
        <dbReference type="Proteomes" id="UP001189429"/>
    </source>
</evidence>